<dbReference type="GO" id="GO:0015934">
    <property type="term" value="C:large ribosomal subunit"/>
    <property type="evidence" value="ECO:0007669"/>
    <property type="project" value="InterPro"/>
</dbReference>
<accession>A0A0C3G3A1</accession>
<dbReference type="HOGENOM" id="CLU_131047_0_0_1"/>
<comment type="similarity">
    <text evidence="1">Belongs to the universal ribosomal protein uL30 family.</text>
</comment>
<dbReference type="GO" id="GO:0003735">
    <property type="term" value="F:structural constituent of ribosome"/>
    <property type="evidence" value="ECO:0007669"/>
    <property type="project" value="InterPro"/>
</dbReference>
<dbReference type="AlphaFoldDB" id="A0A0C3G3A1"/>
<feature type="domain" description="Large ribosomal subunit protein uL30-like ferredoxin-like fold" evidence="6">
    <location>
        <begin position="29"/>
        <end position="79"/>
    </location>
</feature>
<reference evidence="7 8" key="1">
    <citation type="submission" date="2014-04" db="EMBL/GenBank/DDBJ databases">
        <authorList>
            <consortium name="DOE Joint Genome Institute"/>
            <person name="Kuo A."/>
            <person name="Tarkka M."/>
            <person name="Buscot F."/>
            <person name="Kohler A."/>
            <person name="Nagy L.G."/>
            <person name="Floudas D."/>
            <person name="Copeland A."/>
            <person name="Barry K.W."/>
            <person name="Cichocki N."/>
            <person name="Veneault-Fourrey C."/>
            <person name="LaButti K."/>
            <person name="Lindquist E.A."/>
            <person name="Lipzen A."/>
            <person name="Lundell T."/>
            <person name="Morin E."/>
            <person name="Murat C."/>
            <person name="Sun H."/>
            <person name="Tunlid A."/>
            <person name="Henrissat B."/>
            <person name="Grigoriev I.V."/>
            <person name="Hibbett D.S."/>
            <person name="Martin F."/>
            <person name="Nordberg H.P."/>
            <person name="Cantor M.N."/>
            <person name="Hua S.X."/>
        </authorList>
    </citation>
    <scope>NUCLEOTIDE SEQUENCE [LARGE SCALE GENOMIC DNA]</scope>
    <source>
        <strain evidence="7 8">F 1598</strain>
    </source>
</reference>
<evidence type="ECO:0000259" key="6">
    <source>
        <dbReference type="Pfam" id="PF00327"/>
    </source>
</evidence>
<evidence type="ECO:0000313" key="8">
    <source>
        <dbReference type="Proteomes" id="UP000054166"/>
    </source>
</evidence>
<organism evidence="7 8">
    <name type="scientific">Piloderma croceum (strain F 1598)</name>
    <dbReference type="NCBI Taxonomy" id="765440"/>
    <lineage>
        <taxon>Eukaryota</taxon>
        <taxon>Fungi</taxon>
        <taxon>Dikarya</taxon>
        <taxon>Basidiomycota</taxon>
        <taxon>Agaricomycotina</taxon>
        <taxon>Agaricomycetes</taxon>
        <taxon>Agaricomycetidae</taxon>
        <taxon>Atheliales</taxon>
        <taxon>Atheliaceae</taxon>
        <taxon>Piloderma</taxon>
    </lineage>
</organism>
<feature type="compositionally biased region" description="Basic and acidic residues" evidence="5">
    <location>
        <begin position="91"/>
        <end position="101"/>
    </location>
</feature>
<dbReference type="OrthoDB" id="509901at2759"/>
<evidence type="ECO:0000256" key="5">
    <source>
        <dbReference type="SAM" id="MobiDB-lite"/>
    </source>
</evidence>
<dbReference type="Gene3D" id="3.30.1390.20">
    <property type="entry name" value="Ribosomal protein L30, ferredoxin-like fold domain"/>
    <property type="match status" value="1"/>
</dbReference>
<proteinExistence type="inferred from homology"/>
<evidence type="ECO:0000256" key="4">
    <source>
        <dbReference type="ARBA" id="ARBA00035281"/>
    </source>
</evidence>
<feature type="region of interest" description="Disordered" evidence="5">
    <location>
        <begin position="87"/>
        <end position="119"/>
    </location>
</feature>
<dbReference type="GO" id="GO:0006412">
    <property type="term" value="P:translation"/>
    <property type="evidence" value="ECO:0007669"/>
    <property type="project" value="InterPro"/>
</dbReference>
<gene>
    <name evidence="7" type="ORF">PILCRDRAFT_817922</name>
</gene>
<protein>
    <recommendedName>
        <fullName evidence="4">Large ribosomal subunit protein uL30m</fullName>
    </recommendedName>
</protein>
<dbReference type="Proteomes" id="UP000054166">
    <property type="component" value="Unassembled WGS sequence"/>
</dbReference>
<dbReference type="STRING" id="765440.A0A0C3G3A1"/>
<dbReference type="InterPro" id="IPR036919">
    <property type="entry name" value="Ribo_uL30_ferredoxin-like_sf"/>
</dbReference>
<keyword evidence="2" id="KW-0689">Ribosomal protein</keyword>
<name>A0A0C3G3A1_PILCF</name>
<sequence>MAPVRCLATEAAQPLPANAESISPTNTHFKITLRRSALALGEKKQKTLLSLGLTRRFQTVYLPHCPSAAGKILLLKELVEVENVPASAVRTKQEQRQERKAPKGYVVKGNKLRESPWDI</sequence>
<dbReference type="CDD" id="cd01658">
    <property type="entry name" value="Ribosomal_L30"/>
    <property type="match status" value="1"/>
</dbReference>
<dbReference type="InParanoid" id="A0A0C3G3A1"/>
<keyword evidence="3" id="KW-0687">Ribonucleoprotein</keyword>
<dbReference type="InterPro" id="IPR016082">
    <property type="entry name" value="Ribosomal_uL30_ferredoxin-like"/>
</dbReference>
<dbReference type="Pfam" id="PF00327">
    <property type="entry name" value="Ribosomal_L30"/>
    <property type="match status" value="1"/>
</dbReference>
<dbReference type="InterPro" id="IPR005996">
    <property type="entry name" value="Ribosomal_uL30_bac-type"/>
</dbReference>
<reference evidence="8" key="2">
    <citation type="submission" date="2015-01" db="EMBL/GenBank/DDBJ databases">
        <title>Evolutionary Origins and Diversification of the Mycorrhizal Mutualists.</title>
        <authorList>
            <consortium name="DOE Joint Genome Institute"/>
            <consortium name="Mycorrhizal Genomics Consortium"/>
            <person name="Kohler A."/>
            <person name="Kuo A."/>
            <person name="Nagy L.G."/>
            <person name="Floudas D."/>
            <person name="Copeland A."/>
            <person name="Barry K.W."/>
            <person name="Cichocki N."/>
            <person name="Veneault-Fourrey C."/>
            <person name="LaButti K."/>
            <person name="Lindquist E.A."/>
            <person name="Lipzen A."/>
            <person name="Lundell T."/>
            <person name="Morin E."/>
            <person name="Murat C."/>
            <person name="Riley R."/>
            <person name="Ohm R."/>
            <person name="Sun H."/>
            <person name="Tunlid A."/>
            <person name="Henrissat B."/>
            <person name="Grigoriev I.V."/>
            <person name="Hibbett D.S."/>
            <person name="Martin F."/>
        </authorList>
    </citation>
    <scope>NUCLEOTIDE SEQUENCE [LARGE SCALE GENOMIC DNA]</scope>
    <source>
        <strain evidence="8">F 1598</strain>
    </source>
</reference>
<dbReference type="SUPFAM" id="SSF55129">
    <property type="entry name" value="Ribosomal protein L30p/L7e"/>
    <property type="match status" value="1"/>
</dbReference>
<evidence type="ECO:0000313" key="7">
    <source>
        <dbReference type="EMBL" id="KIM85086.1"/>
    </source>
</evidence>
<evidence type="ECO:0000256" key="3">
    <source>
        <dbReference type="ARBA" id="ARBA00023274"/>
    </source>
</evidence>
<dbReference type="FunCoup" id="A0A0C3G3A1">
    <property type="interactions" value="255"/>
</dbReference>
<keyword evidence="8" id="KW-1185">Reference proteome</keyword>
<evidence type="ECO:0000256" key="2">
    <source>
        <dbReference type="ARBA" id="ARBA00022980"/>
    </source>
</evidence>
<dbReference type="EMBL" id="KN832986">
    <property type="protein sequence ID" value="KIM85086.1"/>
    <property type="molecule type" value="Genomic_DNA"/>
</dbReference>
<evidence type="ECO:0000256" key="1">
    <source>
        <dbReference type="ARBA" id="ARBA00007594"/>
    </source>
</evidence>